<gene>
    <name evidence="7" type="ORF">EWV77_19480</name>
</gene>
<accession>A0A552HCI2</accession>
<comment type="caution">
    <text evidence="7">The sequence shown here is derived from an EMBL/GenBank/DDBJ whole genome shotgun (WGS) entry which is preliminary data.</text>
</comment>
<dbReference type="PROSITE" id="PS50007">
    <property type="entry name" value="PIPLC_X_DOMAIN"/>
    <property type="match status" value="1"/>
</dbReference>
<protein>
    <recommendedName>
        <fullName evidence="3">1-phosphatidylinositol phosphodiesterase</fullName>
        <ecNumber evidence="2">4.6.1.13</ecNumber>
    </recommendedName>
    <alternativeName>
        <fullName evidence="4">Phosphatidylinositol diacylglycerol-lyase</fullName>
    </alternativeName>
    <alternativeName>
        <fullName evidence="5">Phosphatidylinositol-specific phospholipase C</fullName>
    </alternativeName>
</protein>
<sequence length="473" mass="52458">MGAGFHIQIVNATPYNIHQGKSGSYQMEWNPSSNIGPNSFTQFYAEFKETVGHDSIDDASDVTYTLDGVSNFTFTIRAKKSGVKGLSTPVASEAGYGVFVEWQNIPNGLFIYPTPDTNKTSAVGWIHDGVVTIGLGYFPGNTQSPITPYPTPNYGSGGLADDFSVLRPSVLHWANNWMELFAPCIQNLHLNELTLPGTHDTSTYCADSISQNWVQTQYQNINQQLNQGIRSLDLRLMLGSGSGDDQFVMCHGSFALPLKLVDVLNQVTQFLASNPQEIVILDLHDFEGNWTTQNYQDLSNVIIKTIGQDQLIPPLGISQTLKDIWQTSGRVVVGSLEFDSSVSNWLQQNTPFWSNSIKQYWCGSSITDWSSVQSYLQQQIDSISQSNNFLWSLMAQYNYKVGGVPANVPKELSSFFAGLNGIKSNIIATDWWNRVNTSTGQLETNVNNFSALINAIPLNILKGYRRANNLSLW</sequence>
<dbReference type="Gene3D" id="3.20.20.190">
    <property type="entry name" value="Phosphatidylinositol (PI) phosphodiesterase"/>
    <property type="match status" value="1"/>
</dbReference>
<evidence type="ECO:0000256" key="4">
    <source>
        <dbReference type="ARBA" id="ARBA00030474"/>
    </source>
</evidence>
<dbReference type="EMBL" id="SFAZ01000275">
    <property type="protein sequence ID" value="TRU68938.1"/>
    <property type="molecule type" value="Genomic_DNA"/>
</dbReference>
<dbReference type="SUPFAM" id="SSF51695">
    <property type="entry name" value="PLC-like phosphodiesterases"/>
    <property type="match status" value="1"/>
</dbReference>
<evidence type="ECO:0000259" key="6">
    <source>
        <dbReference type="SMART" id="SM00148"/>
    </source>
</evidence>
<dbReference type="GO" id="GO:0008081">
    <property type="term" value="F:phosphoric diester hydrolase activity"/>
    <property type="evidence" value="ECO:0007669"/>
    <property type="project" value="InterPro"/>
</dbReference>
<dbReference type="Pfam" id="PF00388">
    <property type="entry name" value="PI-PLC-X"/>
    <property type="match status" value="1"/>
</dbReference>
<name>A0A552HCI2_MICVR</name>
<dbReference type="AlphaFoldDB" id="A0A552HCI2"/>
<evidence type="ECO:0000256" key="2">
    <source>
        <dbReference type="ARBA" id="ARBA00012581"/>
    </source>
</evidence>
<dbReference type="CDD" id="cd08557">
    <property type="entry name" value="PI-PLCc_bacteria_like"/>
    <property type="match status" value="1"/>
</dbReference>
<feature type="domain" description="Phosphatidylinositol-specific phospholipase C X" evidence="6">
    <location>
        <begin position="184"/>
        <end position="336"/>
    </location>
</feature>
<dbReference type="InterPro" id="IPR051057">
    <property type="entry name" value="PI-PLC_domain"/>
</dbReference>
<evidence type="ECO:0000313" key="7">
    <source>
        <dbReference type="EMBL" id="TRU68938.1"/>
    </source>
</evidence>
<dbReference type="GO" id="GO:0004436">
    <property type="term" value="F:phosphatidylinositol diacylglycerol-lyase activity"/>
    <property type="evidence" value="ECO:0007669"/>
    <property type="project" value="UniProtKB-EC"/>
</dbReference>
<comment type="catalytic activity">
    <reaction evidence="1">
        <text>a 1,2-diacyl-sn-glycero-3-phospho-(1D-myo-inositol) = 1D-myo-inositol 1,2-cyclic phosphate + a 1,2-diacyl-sn-glycerol</text>
        <dbReference type="Rhea" id="RHEA:17093"/>
        <dbReference type="ChEBI" id="CHEBI:17815"/>
        <dbReference type="ChEBI" id="CHEBI:57880"/>
        <dbReference type="ChEBI" id="CHEBI:58484"/>
        <dbReference type="EC" id="4.6.1.13"/>
    </reaction>
</comment>
<dbReference type="PANTHER" id="PTHR13593:SF113">
    <property type="entry name" value="SI:DKEY-266F7.9"/>
    <property type="match status" value="1"/>
</dbReference>
<evidence type="ECO:0000256" key="5">
    <source>
        <dbReference type="ARBA" id="ARBA00030782"/>
    </source>
</evidence>
<organism evidence="7 8">
    <name type="scientific">Microcystis viridis Mv_BB_P_19951000_S68D</name>
    <dbReference type="NCBI Taxonomy" id="2486270"/>
    <lineage>
        <taxon>Bacteria</taxon>
        <taxon>Bacillati</taxon>
        <taxon>Cyanobacteriota</taxon>
        <taxon>Cyanophyceae</taxon>
        <taxon>Oscillatoriophycideae</taxon>
        <taxon>Chroococcales</taxon>
        <taxon>Microcystaceae</taxon>
        <taxon>Microcystis</taxon>
    </lineage>
</organism>
<proteinExistence type="predicted"/>
<dbReference type="SMART" id="SM00148">
    <property type="entry name" value="PLCXc"/>
    <property type="match status" value="1"/>
</dbReference>
<evidence type="ECO:0000256" key="3">
    <source>
        <dbReference type="ARBA" id="ARBA00019758"/>
    </source>
</evidence>
<dbReference type="GO" id="GO:0006629">
    <property type="term" value="P:lipid metabolic process"/>
    <property type="evidence" value="ECO:0007669"/>
    <property type="project" value="InterPro"/>
</dbReference>
<dbReference type="InterPro" id="IPR000909">
    <property type="entry name" value="PLipase_C_PInositol-sp_X_dom"/>
</dbReference>
<dbReference type="PANTHER" id="PTHR13593">
    <property type="match status" value="1"/>
</dbReference>
<evidence type="ECO:0000313" key="8">
    <source>
        <dbReference type="Proteomes" id="UP000320674"/>
    </source>
</evidence>
<reference evidence="7 8" key="1">
    <citation type="submission" date="2019-01" db="EMBL/GenBank/DDBJ databases">
        <title>Coherence of Microcystis species and biogeography revealed through population genomics.</title>
        <authorList>
            <person name="Perez-Carrascal O.M."/>
            <person name="Terrat Y."/>
            <person name="Giani A."/>
            <person name="Fortin N."/>
            <person name="Tromas N."/>
            <person name="Shapiro B.J."/>
        </authorList>
    </citation>
    <scope>NUCLEOTIDE SEQUENCE [LARGE SCALE GENOMIC DNA]</scope>
    <source>
        <strain evidence="7">Mv_BB_P_19951000_S68D</strain>
    </source>
</reference>
<dbReference type="InterPro" id="IPR017946">
    <property type="entry name" value="PLC-like_Pdiesterase_TIM-brl"/>
</dbReference>
<evidence type="ECO:0000256" key="1">
    <source>
        <dbReference type="ARBA" id="ARBA00001316"/>
    </source>
</evidence>
<dbReference type="EC" id="4.6.1.13" evidence="2"/>
<dbReference type="Proteomes" id="UP000320674">
    <property type="component" value="Unassembled WGS sequence"/>
</dbReference>